<dbReference type="PROSITE" id="PS50072">
    <property type="entry name" value="CSA_PPIASE_2"/>
    <property type="match status" value="1"/>
</dbReference>
<evidence type="ECO:0000256" key="2">
    <source>
        <dbReference type="ARBA" id="ARBA00023235"/>
    </source>
</evidence>
<feature type="signal peptide" evidence="3">
    <location>
        <begin position="1"/>
        <end position="19"/>
    </location>
</feature>
<comment type="caution">
    <text evidence="5">The sequence shown here is derived from an EMBL/GenBank/DDBJ whole genome shotgun (WGS) entry which is preliminary data.</text>
</comment>
<accession>A0AAD9Q113</accession>
<sequence>MSWILFLGAMANMCFSVEAGTQNALVTRKVVFDISIGGKPTGRIVIGLFGKVVPKTVENFVQLSTHEVRTIVSHELGFIIQGGDVTNFDGTGGRSIYGDNFKDENFKLRHSGPGLLSMANAGRDTNNSQFLITLAKASWLDGRQVVFGKVLKGM</sequence>
<evidence type="ECO:0000256" key="3">
    <source>
        <dbReference type="RuleBase" id="RU363019"/>
    </source>
</evidence>
<feature type="chain" id="PRO_5041775167" description="Peptidyl-prolyl cis-trans isomerase" evidence="3">
    <location>
        <begin position="20"/>
        <end position="154"/>
    </location>
</feature>
<dbReference type="SUPFAM" id="SSF50891">
    <property type="entry name" value="Cyclophilin-like"/>
    <property type="match status" value="1"/>
</dbReference>
<evidence type="ECO:0000313" key="6">
    <source>
        <dbReference type="Proteomes" id="UP001249851"/>
    </source>
</evidence>
<dbReference type="GO" id="GO:0005737">
    <property type="term" value="C:cytoplasm"/>
    <property type="evidence" value="ECO:0007669"/>
    <property type="project" value="TreeGrafter"/>
</dbReference>
<proteinExistence type="inferred from homology"/>
<dbReference type="AlphaFoldDB" id="A0AAD9Q113"/>
<reference evidence="5" key="2">
    <citation type="journal article" date="2023" name="Science">
        <title>Genomic signatures of disease resistance in endangered staghorn corals.</title>
        <authorList>
            <person name="Vollmer S.V."/>
            <person name="Selwyn J.D."/>
            <person name="Despard B.A."/>
            <person name="Roesel C.L."/>
        </authorList>
    </citation>
    <scope>NUCLEOTIDE SEQUENCE</scope>
    <source>
        <strain evidence="5">K2</strain>
    </source>
</reference>
<dbReference type="InterPro" id="IPR029000">
    <property type="entry name" value="Cyclophilin-like_dom_sf"/>
</dbReference>
<organism evidence="5 6">
    <name type="scientific">Acropora cervicornis</name>
    <name type="common">Staghorn coral</name>
    <dbReference type="NCBI Taxonomy" id="6130"/>
    <lineage>
        <taxon>Eukaryota</taxon>
        <taxon>Metazoa</taxon>
        <taxon>Cnidaria</taxon>
        <taxon>Anthozoa</taxon>
        <taxon>Hexacorallia</taxon>
        <taxon>Scleractinia</taxon>
        <taxon>Astrocoeniina</taxon>
        <taxon>Acroporidae</taxon>
        <taxon>Acropora</taxon>
    </lineage>
</organism>
<evidence type="ECO:0000256" key="1">
    <source>
        <dbReference type="ARBA" id="ARBA00023110"/>
    </source>
</evidence>
<dbReference type="Pfam" id="PF00160">
    <property type="entry name" value="Pro_isomerase"/>
    <property type="match status" value="1"/>
</dbReference>
<dbReference type="PANTHER" id="PTHR11071">
    <property type="entry name" value="PEPTIDYL-PROLYL CIS-TRANS ISOMERASE"/>
    <property type="match status" value="1"/>
</dbReference>
<feature type="non-terminal residue" evidence="5">
    <location>
        <position position="1"/>
    </location>
</feature>
<keyword evidence="6" id="KW-1185">Reference proteome</keyword>
<dbReference type="InterPro" id="IPR024936">
    <property type="entry name" value="Cyclophilin-type_PPIase"/>
</dbReference>
<dbReference type="GO" id="GO:0016018">
    <property type="term" value="F:cyclosporin A binding"/>
    <property type="evidence" value="ECO:0007669"/>
    <property type="project" value="TreeGrafter"/>
</dbReference>
<comment type="similarity">
    <text evidence="3">Belongs to the cyclophilin-type PPIase family.</text>
</comment>
<dbReference type="InterPro" id="IPR002130">
    <property type="entry name" value="Cyclophilin-type_PPIase_dom"/>
</dbReference>
<name>A0AAD9Q113_ACRCE</name>
<dbReference type="EC" id="5.2.1.8" evidence="3"/>
<dbReference type="PANTHER" id="PTHR11071:SF561">
    <property type="entry name" value="PEPTIDYL-PROLYL CIS-TRANS ISOMERASE D-RELATED"/>
    <property type="match status" value="1"/>
</dbReference>
<comment type="catalytic activity">
    <reaction evidence="3">
        <text>[protein]-peptidylproline (omega=180) = [protein]-peptidylproline (omega=0)</text>
        <dbReference type="Rhea" id="RHEA:16237"/>
        <dbReference type="Rhea" id="RHEA-COMP:10747"/>
        <dbReference type="Rhea" id="RHEA-COMP:10748"/>
        <dbReference type="ChEBI" id="CHEBI:83833"/>
        <dbReference type="ChEBI" id="CHEBI:83834"/>
        <dbReference type="EC" id="5.2.1.8"/>
    </reaction>
</comment>
<gene>
    <name evidence="5" type="ORF">P5673_026461</name>
</gene>
<feature type="domain" description="PPIase cyclophilin-type" evidence="4">
    <location>
        <begin position="31"/>
        <end position="154"/>
    </location>
</feature>
<evidence type="ECO:0000313" key="5">
    <source>
        <dbReference type="EMBL" id="KAK2552381.1"/>
    </source>
</evidence>
<reference evidence="5" key="1">
    <citation type="journal article" date="2023" name="G3 (Bethesda)">
        <title>Whole genome assembly and annotation of the endangered Caribbean coral Acropora cervicornis.</title>
        <authorList>
            <person name="Selwyn J.D."/>
            <person name="Vollmer S.V."/>
        </authorList>
    </citation>
    <scope>NUCLEOTIDE SEQUENCE</scope>
    <source>
        <strain evidence="5">K2</strain>
    </source>
</reference>
<dbReference type="GO" id="GO:0006457">
    <property type="term" value="P:protein folding"/>
    <property type="evidence" value="ECO:0007669"/>
    <property type="project" value="TreeGrafter"/>
</dbReference>
<dbReference type="GO" id="GO:0003755">
    <property type="term" value="F:peptidyl-prolyl cis-trans isomerase activity"/>
    <property type="evidence" value="ECO:0007669"/>
    <property type="project" value="UniProtKB-UniRule"/>
</dbReference>
<dbReference type="Proteomes" id="UP001249851">
    <property type="component" value="Unassembled WGS sequence"/>
</dbReference>
<dbReference type="PRINTS" id="PR00153">
    <property type="entry name" value="CSAPPISMRASE"/>
</dbReference>
<keyword evidence="3" id="KW-0732">Signal</keyword>
<evidence type="ECO:0000259" key="4">
    <source>
        <dbReference type="PROSITE" id="PS50072"/>
    </source>
</evidence>
<keyword evidence="2 3" id="KW-0413">Isomerase</keyword>
<dbReference type="PIRSF" id="PIRSF001467">
    <property type="entry name" value="Peptidylpro_ismrse"/>
    <property type="match status" value="1"/>
</dbReference>
<protein>
    <recommendedName>
        <fullName evidence="3">Peptidyl-prolyl cis-trans isomerase</fullName>
        <shortName evidence="3">PPIase</shortName>
        <ecNumber evidence="3">5.2.1.8</ecNumber>
    </recommendedName>
</protein>
<keyword evidence="1 3" id="KW-0697">Rotamase</keyword>
<comment type="function">
    <text evidence="3">PPIases accelerate the folding of proteins. It catalyzes the cis-trans isomerization of proline imidic peptide bonds in oligopeptides.</text>
</comment>
<dbReference type="Gene3D" id="2.40.100.10">
    <property type="entry name" value="Cyclophilin-like"/>
    <property type="match status" value="1"/>
</dbReference>
<dbReference type="EMBL" id="JARQWQ010000087">
    <property type="protein sequence ID" value="KAK2552381.1"/>
    <property type="molecule type" value="Genomic_DNA"/>
</dbReference>